<reference evidence="2" key="1">
    <citation type="submission" date="2022-11" db="UniProtKB">
        <authorList>
            <consortium name="WormBaseParasite"/>
        </authorList>
    </citation>
    <scope>IDENTIFICATION</scope>
</reference>
<proteinExistence type="predicted"/>
<dbReference type="Proteomes" id="UP000887565">
    <property type="component" value="Unplaced"/>
</dbReference>
<protein>
    <submittedName>
        <fullName evidence="2">Uncharacterized protein</fullName>
    </submittedName>
</protein>
<sequence length="178" mass="20071">MPAIRWTTPDCPSMLRTDQRSAIAALYTPTETSLRSIVAPATLRTSSLAFGAETVKFCSTSKFSPPIANKESSRRTTSCPAFDVVESVHIFKYRLLCKKSYFARPPQSSQNRPVKFGGQIQFPPEQMPPLKQGFVLTSHFKAVDVDNRRFCRRIPLPPPLPFRMSSTKFRASWLLEEG</sequence>
<evidence type="ECO:0000313" key="2">
    <source>
        <dbReference type="WBParaSite" id="nRc.2.0.1.t22914-RA"/>
    </source>
</evidence>
<organism evidence="1 2">
    <name type="scientific">Romanomermis culicivorax</name>
    <name type="common">Nematode worm</name>
    <dbReference type="NCBI Taxonomy" id="13658"/>
    <lineage>
        <taxon>Eukaryota</taxon>
        <taxon>Metazoa</taxon>
        <taxon>Ecdysozoa</taxon>
        <taxon>Nematoda</taxon>
        <taxon>Enoplea</taxon>
        <taxon>Dorylaimia</taxon>
        <taxon>Mermithida</taxon>
        <taxon>Mermithoidea</taxon>
        <taxon>Mermithidae</taxon>
        <taxon>Romanomermis</taxon>
    </lineage>
</organism>
<evidence type="ECO:0000313" key="1">
    <source>
        <dbReference type="Proteomes" id="UP000887565"/>
    </source>
</evidence>
<accession>A0A915J8W7</accession>
<keyword evidence="1" id="KW-1185">Reference proteome</keyword>
<name>A0A915J8W7_ROMCU</name>
<dbReference type="AlphaFoldDB" id="A0A915J8W7"/>
<dbReference type="WBParaSite" id="nRc.2.0.1.t22914-RA">
    <property type="protein sequence ID" value="nRc.2.0.1.t22914-RA"/>
    <property type="gene ID" value="nRc.2.0.1.g22914"/>
</dbReference>